<evidence type="ECO:0000313" key="6">
    <source>
        <dbReference type="Proteomes" id="UP000254834"/>
    </source>
</evidence>
<feature type="signal peptide" evidence="4">
    <location>
        <begin position="1"/>
        <end position="24"/>
    </location>
</feature>
<dbReference type="PROSITE" id="PS50297">
    <property type="entry name" value="ANK_REP_REGION"/>
    <property type="match status" value="2"/>
</dbReference>
<dbReference type="PROSITE" id="PS50088">
    <property type="entry name" value="ANK_REPEAT"/>
    <property type="match status" value="2"/>
</dbReference>
<keyword evidence="1" id="KW-0677">Repeat</keyword>
<reference evidence="5 6" key="1">
    <citation type="submission" date="2017-12" db="EMBL/GenBank/DDBJ databases">
        <title>Chromulinavorax destructans is a abundant pathogen of dominant heterotrophic picoflagllates.</title>
        <authorList>
            <person name="Deeg C.M."/>
            <person name="Zimmer M."/>
            <person name="Suttle C.A."/>
        </authorList>
    </citation>
    <scope>NUCLEOTIDE SEQUENCE [LARGE SCALE GENOMIC DNA]</scope>
    <source>
        <strain evidence="5 6">SeV1</strain>
    </source>
</reference>
<dbReference type="AlphaFoldDB" id="A0A345ZA72"/>
<keyword evidence="2 3" id="KW-0040">ANK repeat</keyword>
<protein>
    <submittedName>
        <fullName evidence="5">Uncharacterized protein</fullName>
    </submittedName>
</protein>
<feature type="chain" id="PRO_5016922030" evidence="4">
    <location>
        <begin position="25"/>
        <end position="178"/>
    </location>
</feature>
<dbReference type="PANTHER" id="PTHR24171">
    <property type="entry name" value="ANKYRIN REPEAT DOMAIN-CONTAINING PROTEIN 39-RELATED"/>
    <property type="match status" value="1"/>
</dbReference>
<dbReference type="RefSeq" id="WP_115585204.1">
    <property type="nucleotide sequence ID" value="NZ_CP025544.1"/>
</dbReference>
<feature type="repeat" description="ANK" evidence="3">
    <location>
        <begin position="80"/>
        <end position="113"/>
    </location>
</feature>
<evidence type="ECO:0000256" key="1">
    <source>
        <dbReference type="ARBA" id="ARBA00022737"/>
    </source>
</evidence>
<dbReference type="PANTHER" id="PTHR24171:SF8">
    <property type="entry name" value="BRCA1-ASSOCIATED RING DOMAIN PROTEIN 1"/>
    <property type="match status" value="1"/>
</dbReference>
<dbReference type="GO" id="GO:0004842">
    <property type="term" value="F:ubiquitin-protein transferase activity"/>
    <property type="evidence" value="ECO:0007669"/>
    <property type="project" value="TreeGrafter"/>
</dbReference>
<gene>
    <name evidence="5" type="ORF">C0J27_00290</name>
</gene>
<evidence type="ECO:0000256" key="3">
    <source>
        <dbReference type="PROSITE-ProRule" id="PRU00023"/>
    </source>
</evidence>
<evidence type="ECO:0000313" key="5">
    <source>
        <dbReference type="EMBL" id="AXK60189.1"/>
    </source>
</evidence>
<name>A0A345ZA72_9BACT</name>
<dbReference type="KEGG" id="cdes:C0J27_00290"/>
<keyword evidence="6" id="KW-1185">Reference proteome</keyword>
<accession>A0A345ZA72</accession>
<dbReference type="OrthoDB" id="9812708at2"/>
<organism evidence="5 6">
    <name type="scientific">Candidatus Chromulinivorax destructor</name>
    <dbReference type="NCBI Taxonomy" id="2066483"/>
    <lineage>
        <taxon>Bacteria</taxon>
        <taxon>Candidatus Babelota</taxon>
        <taxon>Candidatus Babeliae</taxon>
        <taxon>Candidatus Babeliales</taxon>
        <taxon>Candidatus Chromulinivoraceae</taxon>
        <taxon>Candidatus Chromulinivorax</taxon>
    </lineage>
</organism>
<dbReference type="Gene3D" id="1.25.40.20">
    <property type="entry name" value="Ankyrin repeat-containing domain"/>
    <property type="match status" value="1"/>
</dbReference>
<dbReference type="Pfam" id="PF12796">
    <property type="entry name" value="Ank_2"/>
    <property type="match status" value="1"/>
</dbReference>
<dbReference type="EMBL" id="CP025544">
    <property type="protein sequence ID" value="AXK60189.1"/>
    <property type="molecule type" value="Genomic_DNA"/>
</dbReference>
<sequence>MKIFKLPTLVLCGFSMVVSSSLDAGNAIETIAVAKQIHTKYHTTLLHTLVTQQMYNKEEKITKMQQLLDAGADVNARNENRRTPLWLATFYNIEPEFIQLLIDYGADVTMQDMFNVTPLHNAVIKDNKIVVQLLLDAGAEMKPHTLEKMISFQDDAQQSPLDIAKTQEMDELLLTHEL</sequence>
<dbReference type="SUPFAM" id="SSF48403">
    <property type="entry name" value="Ankyrin repeat"/>
    <property type="match status" value="1"/>
</dbReference>
<evidence type="ECO:0000256" key="2">
    <source>
        <dbReference type="ARBA" id="ARBA00023043"/>
    </source>
</evidence>
<dbReference type="InterPro" id="IPR002110">
    <property type="entry name" value="Ankyrin_rpt"/>
</dbReference>
<feature type="repeat" description="ANK" evidence="3">
    <location>
        <begin position="114"/>
        <end position="146"/>
    </location>
</feature>
<dbReference type="Proteomes" id="UP000254834">
    <property type="component" value="Chromosome"/>
</dbReference>
<dbReference type="SMART" id="SM00248">
    <property type="entry name" value="ANK"/>
    <property type="match status" value="3"/>
</dbReference>
<proteinExistence type="predicted"/>
<dbReference type="InterPro" id="IPR036770">
    <property type="entry name" value="Ankyrin_rpt-contain_sf"/>
</dbReference>
<evidence type="ECO:0000256" key="4">
    <source>
        <dbReference type="SAM" id="SignalP"/>
    </source>
</evidence>
<dbReference type="GO" id="GO:0085020">
    <property type="term" value="P:protein K6-linked ubiquitination"/>
    <property type="evidence" value="ECO:0007669"/>
    <property type="project" value="TreeGrafter"/>
</dbReference>
<keyword evidence="4" id="KW-0732">Signal</keyword>